<dbReference type="Proteomes" id="UP001597218">
    <property type="component" value="Unassembled WGS sequence"/>
</dbReference>
<accession>A0ABW4SKG8</accession>
<keyword evidence="3" id="KW-0328">Glycosyltransferase</keyword>
<evidence type="ECO:0000313" key="4">
    <source>
        <dbReference type="Proteomes" id="UP001597218"/>
    </source>
</evidence>
<evidence type="ECO:0000259" key="2">
    <source>
        <dbReference type="Pfam" id="PF00535"/>
    </source>
</evidence>
<dbReference type="RefSeq" id="WP_381540342.1">
    <property type="nucleotide sequence ID" value="NZ_JBHUGI010000037.1"/>
</dbReference>
<keyword evidence="1" id="KW-1133">Transmembrane helix</keyword>
<reference evidence="4" key="1">
    <citation type="journal article" date="2019" name="Int. J. Syst. Evol. Microbiol.">
        <title>The Global Catalogue of Microorganisms (GCM) 10K type strain sequencing project: providing services to taxonomists for standard genome sequencing and annotation.</title>
        <authorList>
            <consortium name="The Broad Institute Genomics Platform"/>
            <consortium name="The Broad Institute Genome Sequencing Center for Infectious Disease"/>
            <person name="Wu L."/>
            <person name="Ma J."/>
        </authorList>
    </citation>
    <scope>NUCLEOTIDE SEQUENCE [LARGE SCALE GENOMIC DNA]</scope>
    <source>
        <strain evidence="4">CGMCC 4.7177</strain>
    </source>
</reference>
<keyword evidence="1" id="KW-0812">Transmembrane</keyword>
<dbReference type="Pfam" id="PF00535">
    <property type="entry name" value="Glycos_transf_2"/>
    <property type="match status" value="1"/>
</dbReference>
<dbReference type="InterPro" id="IPR029044">
    <property type="entry name" value="Nucleotide-diphossugar_trans"/>
</dbReference>
<comment type="caution">
    <text evidence="3">The sequence shown here is derived from an EMBL/GenBank/DDBJ whole genome shotgun (WGS) entry which is preliminary data.</text>
</comment>
<keyword evidence="4" id="KW-1185">Reference proteome</keyword>
<dbReference type="InterPro" id="IPR050256">
    <property type="entry name" value="Glycosyltransferase_2"/>
</dbReference>
<dbReference type="GO" id="GO:0016757">
    <property type="term" value="F:glycosyltransferase activity"/>
    <property type="evidence" value="ECO:0007669"/>
    <property type="project" value="UniProtKB-KW"/>
</dbReference>
<evidence type="ECO:0000313" key="3">
    <source>
        <dbReference type="EMBL" id="MFD1929828.1"/>
    </source>
</evidence>
<keyword evidence="3" id="KW-0808">Transferase</keyword>
<dbReference type="Gene3D" id="3.90.550.10">
    <property type="entry name" value="Spore Coat Polysaccharide Biosynthesis Protein SpsA, Chain A"/>
    <property type="match status" value="1"/>
</dbReference>
<protein>
    <submittedName>
        <fullName evidence="3">Glycosyltransferase family 2 protein</fullName>
        <ecNumber evidence="3">2.4.-.-</ecNumber>
    </submittedName>
</protein>
<sequence length="322" mass="36616">MNNLTISFIIPSYNEAENIANVCKAIHHEMNRHYYGFEIIFIDDGSTDETMEEIRKVIFAYPEARYLSFTRNFGKESAILAGLQHAKGHAVIMMDADLQHPTSMIPELLKGFEEGYDQVIAKRNRKGDSPVRSALSKSFYRFVNKAVDVQLTDGEGDFRLLNRKAVNALLQLSEGNRFSKGLYSWIGLEQKTISYENVAREEGATKWSFSKLLNYGIDGIVSFNNKPLRLCFYMGSFALSLALLYICITFFQISKHGVDVPGYFTTISAVLFLGGIQLLSLGIIGEYIGRIYNETKKRPHFLIKQTNIEQSIVEEREKHAVY</sequence>
<dbReference type="SUPFAM" id="SSF53448">
    <property type="entry name" value="Nucleotide-diphospho-sugar transferases"/>
    <property type="match status" value="1"/>
</dbReference>
<dbReference type="EC" id="2.4.-.-" evidence="3"/>
<dbReference type="PANTHER" id="PTHR48090">
    <property type="entry name" value="UNDECAPRENYL-PHOSPHATE 4-DEOXY-4-FORMAMIDO-L-ARABINOSE TRANSFERASE-RELATED"/>
    <property type="match status" value="1"/>
</dbReference>
<dbReference type="EMBL" id="JBHUGI010000037">
    <property type="protein sequence ID" value="MFD1929828.1"/>
    <property type="molecule type" value="Genomic_DNA"/>
</dbReference>
<dbReference type="InterPro" id="IPR001173">
    <property type="entry name" value="Glyco_trans_2-like"/>
</dbReference>
<evidence type="ECO:0000256" key="1">
    <source>
        <dbReference type="SAM" id="Phobius"/>
    </source>
</evidence>
<proteinExistence type="predicted"/>
<keyword evidence="1" id="KW-0472">Membrane</keyword>
<gene>
    <name evidence="3" type="ORF">ACFSFY_17465</name>
</gene>
<name>A0ABW4SKG8_9BACL</name>
<organism evidence="3 4">
    <name type="scientific">Sporosarcina siberiensis</name>
    <dbReference type="NCBI Taxonomy" id="1365606"/>
    <lineage>
        <taxon>Bacteria</taxon>
        <taxon>Bacillati</taxon>
        <taxon>Bacillota</taxon>
        <taxon>Bacilli</taxon>
        <taxon>Bacillales</taxon>
        <taxon>Caryophanaceae</taxon>
        <taxon>Sporosarcina</taxon>
    </lineage>
</organism>
<feature type="transmembrane region" description="Helical" evidence="1">
    <location>
        <begin position="230"/>
        <end position="251"/>
    </location>
</feature>
<feature type="transmembrane region" description="Helical" evidence="1">
    <location>
        <begin position="263"/>
        <end position="288"/>
    </location>
</feature>
<feature type="domain" description="Glycosyltransferase 2-like" evidence="2">
    <location>
        <begin position="7"/>
        <end position="168"/>
    </location>
</feature>
<dbReference type="PANTHER" id="PTHR48090:SF8">
    <property type="entry name" value="GLYCOSYLTRANSFERASE CSBB-RELATED"/>
    <property type="match status" value="1"/>
</dbReference>
<dbReference type="CDD" id="cd04187">
    <property type="entry name" value="DPM1_like_bac"/>
    <property type="match status" value="1"/>
</dbReference>